<dbReference type="InterPro" id="IPR027266">
    <property type="entry name" value="TrmE/GcvT-like"/>
</dbReference>
<sequence length="188" mass="19817">MFDATPPLARARQDGRVSVECAGLTGMVTLRGDIAAIGEPVADATGLSIPDTLGIVEDGGRALAWMSPDELMLFCAYDEAEEIAATLTAATAEDHALVANVSDARAMFELSGEEAALRETLAKLTPADLRPDAFPPGTIRRTRLAQVSGAIWLAEDGAMRVICFRSVADYVFSLLCHAARPAAAVGHF</sequence>
<reference evidence="1 2" key="1">
    <citation type="submission" date="2016-10" db="EMBL/GenBank/DDBJ databases">
        <authorList>
            <person name="Varghese N."/>
            <person name="Submissions S."/>
        </authorList>
    </citation>
    <scope>NUCLEOTIDE SEQUENCE [LARGE SCALE GENOMIC DNA]</scope>
    <source>
        <strain evidence="2">YIM D21,KCTC 23444,ACCC 10710</strain>
    </source>
</reference>
<accession>A0A1I2DLD3</accession>
<proteinExistence type="predicted"/>
<dbReference type="Pfam" id="PF04268">
    <property type="entry name" value="SoxG"/>
    <property type="match status" value="1"/>
</dbReference>
<evidence type="ECO:0000313" key="2">
    <source>
        <dbReference type="Proteomes" id="UP000325289"/>
    </source>
</evidence>
<keyword evidence="2" id="KW-1185">Reference proteome</keyword>
<gene>
    <name evidence="1" type="ORF">SAMN04515678_11731</name>
</gene>
<dbReference type="SUPFAM" id="SSF103025">
    <property type="entry name" value="Folate-binding domain"/>
    <property type="match status" value="1"/>
</dbReference>
<name>A0A1I2DLD3_9RHOB</name>
<dbReference type="Gene3D" id="3.30.70.1520">
    <property type="entry name" value="Heterotetrameric sarcosine oxidase"/>
    <property type="match status" value="1"/>
</dbReference>
<dbReference type="Gene3D" id="3.30.1360.120">
    <property type="entry name" value="Probable tRNA modification gtpase trme, domain 1"/>
    <property type="match status" value="1"/>
</dbReference>
<dbReference type="AlphaFoldDB" id="A0A1I2DLD3"/>
<dbReference type="InterPro" id="IPR007375">
    <property type="entry name" value="SoxG"/>
</dbReference>
<protein>
    <submittedName>
        <fullName evidence="1">Sarcosine oxidase subunit gamma</fullName>
    </submittedName>
</protein>
<dbReference type="Proteomes" id="UP000325289">
    <property type="component" value="Unassembled WGS sequence"/>
</dbReference>
<organism evidence="1 2">
    <name type="scientific">Roseivivax sediminis</name>
    <dbReference type="NCBI Taxonomy" id="936889"/>
    <lineage>
        <taxon>Bacteria</taxon>
        <taxon>Pseudomonadati</taxon>
        <taxon>Pseudomonadota</taxon>
        <taxon>Alphaproteobacteria</taxon>
        <taxon>Rhodobacterales</taxon>
        <taxon>Roseobacteraceae</taxon>
        <taxon>Roseivivax</taxon>
    </lineage>
</organism>
<dbReference type="EMBL" id="FOMS01000017">
    <property type="protein sequence ID" value="SFE80730.1"/>
    <property type="molecule type" value="Genomic_DNA"/>
</dbReference>
<dbReference type="RefSeq" id="WP_149758318.1">
    <property type="nucleotide sequence ID" value="NZ_FOMS01000017.1"/>
</dbReference>
<evidence type="ECO:0000313" key="1">
    <source>
        <dbReference type="EMBL" id="SFE80730.1"/>
    </source>
</evidence>
<dbReference type="OrthoDB" id="9814782at2"/>